<evidence type="ECO:0000313" key="70">
    <source>
        <dbReference type="Proteomes" id="UP001627154"/>
    </source>
</evidence>
<evidence type="ECO:0000256" key="45">
    <source>
        <dbReference type="ARBA" id="ARBA00048051"/>
    </source>
</evidence>
<keyword evidence="13" id="KW-0378">Hydrolase</keyword>
<dbReference type="InterPro" id="IPR018201">
    <property type="entry name" value="Ketoacyl_synth_AS"/>
</dbReference>
<feature type="compositionally biased region" description="Low complexity" evidence="65">
    <location>
        <begin position="2116"/>
        <end position="2130"/>
    </location>
</feature>
<dbReference type="InterPro" id="IPR042104">
    <property type="entry name" value="PKS_dehydratase_sf"/>
</dbReference>
<evidence type="ECO:0000256" key="43">
    <source>
        <dbReference type="ARBA" id="ARBA00047953"/>
    </source>
</evidence>
<comment type="catalytic activity">
    <reaction evidence="42">
        <text>(2E)-hexenoyl-[ACP] + NADPH + H(+) = hexanoyl-[ACP] + NADP(+)</text>
        <dbReference type="Rhea" id="RHEA:41832"/>
        <dbReference type="Rhea" id="RHEA-COMP:9631"/>
        <dbReference type="Rhea" id="RHEA-COMP:9632"/>
        <dbReference type="ChEBI" id="CHEBI:15378"/>
        <dbReference type="ChEBI" id="CHEBI:57783"/>
        <dbReference type="ChEBI" id="CHEBI:58349"/>
        <dbReference type="ChEBI" id="CHEBI:78458"/>
        <dbReference type="ChEBI" id="CHEBI:78459"/>
    </reaction>
    <physiologicalReaction direction="left-to-right" evidence="42">
        <dbReference type="Rhea" id="RHEA:41833"/>
    </physiologicalReaction>
</comment>
<comment type="catalytic activity">
    <reaction evidence="54">
        <text>3-oxotetradecanoyl-[ACP] + NADPH + H(+) = (3R)-hydroxytetradecanoyl-[ACP] + NADP(+)</text>
        <dbReference type="Rhea" id="RHEA:41888"/>
        <dbReference type="Rhea" id="RHEA-COMP:9645"/>
        <dbReference type="Rhea" id="RHEA-COMP:9646"/>
        <dbReference type="ChEBI" id="CHEBI:15378"/>
        <dbReference type="ChEBI" id="CHEBI:57783"/>
        <dbReference type="ChEBI" id="CHEBI:58349"/>
        <dbReference type="ChEBI" id="CHEBI:78473"/>
        <dbReference type="ChEBI" id="CHEBI:78474"/>
    </reaction>
    <physiologicalReaction direction="left-to-right" evidence="54">
        <dbReference type="Rhea" id="RHEA:41889"/>
    </physiologicalReaction>
</comment>
<evidence type="ECO:0000256" key="41">
    <source>
        <dbReference type="ARBA" id="ARBA00047810"/>
    </source>
</evidence>
<dbReference type="InterPro" id="IPR014043">
    <property type="entry name" value="Acyl_transferase_dom"/>
</dbReference>
<accession>A0ABD2XJS4</accession>
<dbReference type="GO" id="GO:0006633">
    <property type="term" value="P:fatty acid biosynthetic process"/>
    <property type="evidence" value="ECO:0007669"/>
    <property type="project" value="UniProtKB-KW"/>
</dbReference>
<dbReference type="PROSITE" id="PS50075">
    <property type="entry name" value="CARRIER"/>
    <property type="match status" value="1"/>
</dbReference>
<dbReference type="GO" id="GO:0141148">
    <property type="term" value="F:enoyl-[acyl-carrier-protein] reductase (NADPH) activity"/>
    <property type="evidence" value="ECO:0007669"/>
    <property type="project" value="UniProtKB-EC"/>
</dbReference>
<evidence type="ECO:0000256" key="37">
    <source>
        <dbReference type="ARBA" id="ARBA00047440"/>
    </source>
</evidence>
<evidence type="ECO:0000256" key="38">
    <source>
        <dbReference type="ARBA" id="ARBA00047451"/>
    </source>
</evidence>
<dbReference type="EC" id="2.3.1.85" evidence="4"/>
<evidence type="ECO:0000256" key="12">
    <source>
        <dbReference type="ARBA" id="ARBA00022799"/>
    </source>
</evidence>
<dbReference type="SMART" id="SM00827">
    <property type="entry name" value="PKS_AT"/>
    <property type="match status" value="1"/>
</dbReference>
<dbReference type="GO" id="GO:0004316">
    <property type="term" value="F:3-oxoacyl-[acyl-carrier-protein] reductase (NADPH) activity"/>
    <property type="evidence" value="ECO:0007669"/>
    <property type="project" value="UniProtKB-EC"/>
</dbReference>
<proteinExistence type="predicted"/>
<keyword evidence="20" id="KW-0443">Lipid metabolism</keyword>
<comment type="catalytic activity">
    <reaction evidence="46">
        <text>(2E)-dodecenoyl-[ACP] + NADPH + H(+) = dodecanoyl-[ACP] + NADP(+)</text>
        <dbReference type="Rhea" id="RHEA:41880"/>
        <dbReference type="Rhea" id="RHEA-COMP:9643"/>
        <dbReference type="Rhea" id="RHEA-COMP:9644"/>
        <dbReference type="ChEBI" id="CHEBI:15378"/>
        <dbReference type="ChEBI" id="CHEBI:57783"/>
        <dbReference type="ChEBI" id="CHEBI:58349"/>
        <dbReference type="ChEBI" id="CHEBI:65264"/>
        <dbReference type="ChEBI" id="CHEBI:78472"/>
    </reaction>
    <physiologicalReaction direction="left-to-right" evidence="46">
        <dbReference type="Rhea" id="RHEA:41881"/>
    </physiologicalReaction>
</comment>
<evidence type="ECO:0000256" key="22">
    <source>
        <dbReference type="ARBA" id="ARBA00023268"/>
    </source>
</evidence>
<comment type="catalytic activity">
    <reaction evidence="57">
        <text>(2E)-tetradecenoyl-[ACP] + NADPH + H(+) = tetradecanoyl-[ACP] + NADP(+)</text>
        <dbReference type="Rhea" id="RHEA:41896"/>
        <dbReference type="Rhea" id="RHEA-COMP:9647"/>
        <dbReference type="Rhea" id="RHEA-COMP:9648"/>
        <dbReference type="ChEBI" id="CHEBI:15378"/>
        <dbReference type="ChEBI" id="CHEBI:57783"/>
        <dbReference type="ChEBI" id="CHEBI:58349"/>
        <dbReference type="ChEBI" id="CHEBI:78475"/>
        <dbReference type="ChEBI" id="CHEBI:78477"/>
    </reaction>
    <physiologicalReaction direction="left-to-right" evidence="57">
        <dbReference type="Rhea" id="RHEA:41897"/>
    </physiologicalReaction>
</comment>
<dbReference type="PROSITE" id="PS52004">
    <property type="entry name" value="KS3_2"/>
    <property type="match status" value="1"/>
</dbReference>
<comment type="catalytic activity">
    <reaction evidence="27">
        <text>a (3R)-hydroxyacyl-[ACP] = a (2E)-enoyl-[ACP] + H2O</text>
        <dbReference type="Rhea" id="RHEA:13097"/>
        <dbReference type="Rhea" id="RHEA-COMP:9925"/>
        <dbReference type="Rhea" id="RHEA-COMP:9945"/>
        <dbReference type="ChEBI" id="CHEBI:15377"/>
        <dbReference type="ChEBI" id="CHEBI:78784"/>
        <dbReference type="ChEBI" id="CHEBI:78827"/>
        <dbReference type="EC" id="4.2.1.59"/>
    </reaction>
    <physiologicalReaction direction="left-to-right" evidence="27">
        <dbReference type="Rhea" id="RHEA:13098"/>
    </physiologicalReaction>
</comment>
<evidence type="ECO:0000256" key="54">
    <source>
        <dbReference type="ARBA" id="ARBA00048935"/>
    </source>
</evidence>
<evidence type="ECO:0000256" key="5">
    <source>
        <dbReference type="ARBA" id="ARBA00012948"/>
    </source>
</evidence>
<evidence type="ECO:0000256" key="42">
    <source>
        <dbReference type="ARBA" id="ARBA00047897"/>
    </source>
</evidence>
<evidence type="ECO:0000256" key="44">
    <source>
        <dbReference type="ARBA" id="ARBA00047961"/>
    </source>
</evidence>
<comment type="catalytic activity">
    <reaction evidence="33">
        <text>acetyl-CoA + n malonyl-CoA + 2n NADPH + 2n H(+) = a long-chain fatty acid + (n+1) CoA + n CO2 + 2n NADP(+).</text>
        <dbReference type="EC" id="2.3.1.85"/>
    </reaction>
</comment>
<dbReference type="Gene3D" id="3.40.47.10">
    <property type="match status" value="1"/>
</dbReference>
<comment type="catalytic activity">
    <reaction evidence="49">
        <text>a fatty acyl-[ACP] + malonyl-[ACP] + H(+) = a 3-oxoacyl-[ACP] + holo-[ACP] + CO2</text>
        <dbReference type="Rhea" id="RHEA:22836"/>
        <dbReference type="Rhea" id="RHEA-COMP:9623"/>
        <dbReference type="Rhea" id="RHEA-COMP:9685"/>
        <dbReference type="Rhea" id="RHEA-COMP:9916"/>
        <dbReference type="Rhea" id="RHEA-COMP:14125"/>
        <dbReference type="ChEBI" id="CHEBI:15378"/>
        <dbReference type="ChEBI" id="CHEBI:16526"/>
        <dbReference type="ChEBI" id="CHEBI:64479"/>
        <dbReference type="ChEBI" id="CHEBI:78449"/>
        <dbReference type="ChEBI" id="CHEBI:78776"/>
        <dbReference type="ChEBI" id="CHEBI:138651"/>
        <dbReference type="EC" id="2.3.1.41"/>
    </reaction>
    <physiologicalReaction direction="left-to-right" evidence="49">
        <dbReference type="Rhea" id="RHEA:22837"/>
    </physiologicalReaction>
</comment>
<evidence type="ECO:0000256" key="57">
    <source>
        <dbReference type="ARBA" id="ARBA00049171"/>
    </source>
</evidence>
<keyword evidence="10" id="KW-0597">Phosphoprotein</keyword>
<evidence type="ECO:0000256" key="50">
    <source>
        <dbReference type="ARBA" id="ARBA00048571"/>
    </source>
</evidence>
<evidence type="ECO:0000313" key="69">
    <source>
        <dbReference type="EMBL" id="KAL3405555.1"/>
    </source>
</evidence>
<dbReference type="CDD" id="cd05195">
    <property type="entry name" value="enoyl_red"/>
    <property type="match status" value="1"/>
</dbReference>
<protein>
    <recommendedName>
        <fullName evidence="7">Fatty acid synthase</fullName>
        <ecNumber evidence="5">1.1.1.100</ecNumber>
        <ecNumber evidence="2">1.3.1.39</ecNumber>
        <ecNumber evidence="6">2.3.1.41</ecNumber>
        <ecNumber evidence="4">2.3.1.85</ecNumber>
        <ecNumber evidence="3">3.1.2.14</ecNumber>
    </recommendedName>
</protein>
<dbReference type="SUPFAM" id="SSF51735">
    <property type="entry name" value="NAD(P)-binding Rossmann-fold domains"/>
    <property type="match status" value="2"/>
</dbReference>
<dbReference type="InterPro" id="IPR049900">
    <property type="entry name" value="PKS_mFAS_DH"/>
</dbReference>
<dbReference type="GO" id="GO:0016297">
    <property type="term" value="F:fatty acyl-[ACP] hydrolase activity"/>
    <property type="evidence" value="ECO:0007669"/>
    <property type="project" value="UniProtKB-EC"/>
</dbReference>
<dbReference type="Pfam" id="PF00975">
    <property type="entry name" value="Thioesterase"/>
    <property type="match status" value="1"/>
</dbReference>
<comment type="catalytic activity">
    <reaction evidence="56">
        <text>decanoyl-[ACP] + malonyl-[ACP] + H(+) = 3-oxododecanoyl-[ACP] + holo-[ACP] + CO2</text>
        <dbReference type="Rhea" id="RHEA:41868"/>
        <dbReference type="Rhea" id="RHEA-COMP:9623"/>
        <dbReference type="Rhea" id="RHEA-COMP:9640"/>
        <dbReference type="Rhea" id="RHEA-COMP:9641"/>
        <dbReference type="Rhea" id="RHEA-COMP:9685"/>
        <dbReference type="ChEBI" id="CHEBI:15378"/>
        <dbReference type="ChEBI" id="CHEBI:16526"/>
        <dbReference type="ChEBI" id="CHEBI:64479"/>
        <dbReference type="ChEBI" id="CHEBI:78449"/>
        <dbReference type="ChEBI" id="CHEBI:78468"/>
        <dbReference type="ChEBI" id="CHEBI:78469"/>
    </reaction>
    <physiologicalReaction direction="left-to-right" evidence="56">
        <dbReference type="Rhea" id="RHEA:41869"/>
    </physiologicalReaction>
</comment>
<dbReference type="InterPro" id="IPR020806">
    <property type="entry name" value="PKS_PP-bd"/>
</dbReference>
<dbReference type="EC" id="1.3.1.39" evidence="2"/>
<dbReference type="Pfam" id="PF00698">
    <property type="entry name" value="Acyl_transf_1"/>
    <property type="match status" value="1"/>
</dbReference>
<dbReference type="Gene3D" id="3.30.70.3290">
    <property type="match status" value="1"/>
</dbReference>
<keyword evidence="14" id="KW-0276">Fatty acid metabolism</keyword>
<dbReference type="GO" id="GO:0004312">
    <property type="term" value="F:fatty acid synthase activity"/>
    <property type="evidence" value="ECO:0007669"/>
    <property type="project" value="UniProtKB-EC"/>
</dbReference>
<comment type="function">
    <text evidence="32">Fatty acid synthetase is a multifunctional enzyme that catalyzes the de novo biosynthesis of long-chain saturated fatty acids starting from acetyl-CoA and malonyl-CoA in the presence of NADPH. This multifunctional protein contains 7 catalytic activities and a site for the binding of the prosthetic group 4'-phosphopantetheine of the acyl carrier protein ([ACP]) domain.</text>
</comment>
<dbReference type="CDD" id="cd08954">
    <property type="entry name" value="KR_1_FAS_SDR_x"/>
    <property type="match status" value="1"/>
</dbReference>
<comment type="pathway">
    <text evidence="1">Lipid metabolism.</text>
</comment>
<keyword evidence="15" id="KW-0521">NADP</keyword>
<evidence type="ECO:0000256" key="25">
    <source>
        <dbReference type="ARBA" id="ARBA00023373"/>
    </source>
</evidence>
<evidence type="ECO:0000256" key="40">
    <source>
        <dbReference type="ARBA" id="ARBA00047578"/>
    </source>
</evidence>
<dbReference type="Gene3D" id="3.40.50.720">
    <property type="entry name" value="NAD(P)-binding Rossmann-like Domain"/>
    <property type="match status" value="1"/>
</dbReference>
<dbReference type="InterPro" id="IPR014031">
    <property type="entry name" value="Ketoacyl_synth_C"/>
</dbReference>
<evidence type="ECO:0000256" key="4">
    <source>
        <dbReference type="ARBA" id="ARBA00012873"/>
    </source>
</evidence>
<organism evidence="69 70">
    <name type="scientific">Trichogramma kaykai</name>
    <dbReference type="NCBI Taxonomy" id="54128"/>
    <lineage>
        <taxon>Eukaryota</taxon>
        <taxon>Metazoa</taxon>
        <taxon>Ecdysozoa</taxon>
        <taxon>Arthropoda</taxon>
        <taxon>Hexapoda</taxon>
        <taxon>Insecta</taxon>
        <taxon>Pterygota</taxon>
        <taxon>Neoptera</taxon>
        <taxon>Endopterygota</taxon>
        <taxon>Hymenoptera</taxon>
        <taxon>Apocrita</taxon>
        <taxon>Proctotrupomorpha</taxon>
        <taxon>Chalcidoidea</taxon>
        <taxon>Trichogrammatidae</taxon>
        <taxon>Trichogramma</taxon>
    </lineage>
</organism>
<evidence type="ECO:0000256" key="3">
    <source>
        <dbReference type="ARBA" id="ARBA00012480"/>
    </source>
</evidence>
<comment type="catalytic activity">
    <reaction evidence="58">
        <text>3-oxododecanoyl-[ACP] + NADPH + H(+) = (3R)-hydroxydodecanoyl-[ACP] + NADP(+)</text>
        <dbReference type="Rhea" id="RHEA:41872"/>
        <dbReference type="Rhea" id="RHEA-COMP:9641"/>
        <dbReference type="Rhea" id="RHEA-COMP:9642"/>
        <dbReference type="ChEBI" id="CHEBI:15378"/>
        <dbReference type="ChEBI" id="CHEBI:57783"/>
        <dbReference type="ChEBI" id="CHEBI:58349"/>
        <dbReference type="ChEBI" id="CHEBI:78469"/>
        <dbReference type="ChEBI" id="CHEBI:78470"/>
    </reaction>
    <physiologicalReaction direction="left-to-right" evidence="58">
        <dbReference type="Rhea" id="RHEA:41873"/>
    </physiologicalReaction>
</comment>
<feature type="region of interest" description="N-terminal hotdog fold" evidence="64">
    <location>
        <begin position="882"/>
        <end position="1007"/>
    </location>
</feature>
<feature type="compositionally biased region" description="Polar residues" evidence="65">
    <location>
        <begin position="1"/>
        <end position="10"/>
    </location>
</feature>
<comment type="catalytic activity">
    <reaction evidence="23">
        <text>(3R)-hydroxyoctanoyl-[ACP] = (2E)-octenoyl-[ACP] + H2O</text>
        <dbReference type="Rhea" id="RHEA:41844"/>
        <dbReference type="Rhea" id="RHEA-COMP:9634"/>
        <dbReference type="Rhea" id="RHEA-COMP:9635"/>
        <dbReference type="ChEBI" id="CHEBI:15377"/>
        <dbReference type="ChEBI" id="CHEBI:78461"/>
        <dbReference type="ChEBI" id="CHEBI:78462"/>
    </reaction>
    <physiologicalReaction direction="left-to-right" evidence="23">
        <dbReference type="Rhea" id="RHEA:41845"/>
    </physiologicalReaction>
</comment>
<evidence type="ECO:0000256" key="64">
    <source>
        <dbReference type="PROSITE-ProRule" id="PRU01363"/>
    </source>
</evidence>
<evidence type="ECO:0000256" key="61">
    <source>
        <dbReference type="ARBA" id="ARBA00049449"/>
    </source>
</evidence>
<dbReference type="Pfam" id="PF00550">
    <property type="entry name" value="PP-binding"/>
    <property type="match status" value="1"/>
</dbReference>
<evidence type="ECO:0000256" key="51">
    <source>
        <dbReference type="ARBA" id="ARBA00048650"/>
    </source>
</evidence>
<dbReference type="InterPro" id="IPR020843">
    <property type="entry name" value="ER"/>
</dbReference>
<dbReference type="InterPro" id="IPR020807">
    <property type="entry name" value="PKS_DH"/>
</dbReference>
<feature type="region of interest" description="Disordered" evidence="65">
    <location>
        <begin position="2112"/>
        <end position="2134"/>
    </location>
</feature>
<evidence type="ECO:0000256" key="27">
    <source>
        <dbReference type="ARBA" id="ARBA00023394"/>
    </source>
</evidence>
<comment type="catalytic activity">
    <reaction evidence="55">
        <text>(2E)-octadecenoyl-[ACP] + NADPH + H(+) = octadecanoyl-[ACP] + NADP(+)</text>
        <dbReference type="Rhea" id="RHEA:41928"/>
        <dbReference type="Rhea" id="RHEA-COMP:9655"/>
        <dbReference type="Rhea" id="RHEA-COMP:9656"/>
        <dbReference type="ChEBI" id="CHEBI:15378"/>
        <dbReference type="ChEBI" id="CHEBI:57783"/>
        <dbReference type="ChEBI" id="CHEBI:58349"/>
        <dbReference type="ChEBI" id="CHEBI:78489"/>
        <dbReference type="ChEBI" id="CHEBI:78495"/>
    </reaction>
    <physiologicalReaction direction="left-to-right" evidence="55">
        <dbReference type="Rhea" id="RHEA:41929"/>
    </physiologicalReaction>
</comment>
<evidence type="ECO:0000256" key="36">
    <source>
        <dbReference type="ARBA" id="ARBA00047400"/>
    </source>
</evidence>
<dbReference type="Gene3D" id="3.90.180.10">
    <property type="entry name" value="Medium-chain alcohol dehydrogenases, catalytic domain"/>
    <property type="match status" value="1"/>
</dbReference>
<evidence type="ECO:0000256" key="46">
    <source>
        <dbReference type="ARBA" id="ARBA00048281"/>
    </source>
</evidence>
<evidence type="ECO:0000256" key="29">
    <source>
        <dbReference type="ARBA" id="ARBA00023399"/>
    </source>
</evidence>
<dbReference type="SMART" id="SM00826">
    <property type="entry name" value="PKS_DH"/>
    <property type="match status" value="1"/>
</dbReference>
<evidence type="ECO:0000256" key="49">
    <source>
        <dbReference type="ARBA" id="ARBA00048506"/>
    </source>
</evidence>
<evidence type="ECO:0000259" key="66">
    <source>
        <dbReference type="PROSITE" id="PS50075"/>
    </source>
</evidence>
<dbReference type="SUPFAM" id="SSF50129">
    <property type="entry name" value="GroES-like"/>
    <property type="match status" value="1"/>
</dbReference>
<comment type="catalytic activity">
    <reaction evidence="37">
        <text>3-oxodecanoyl-[ACP] + NADPH + H(+) = (3R)-hydroxydecanoyl-[ACP] + NADP(+)</text>
        <dbReference type="Rhea" id="RHEA:41856"/>
        <dbReference type="Rhea" id="RHEA-COMP:9637"/>
        <dbReference type="Rhea" id="RHEA-COMP:9638"/>
        <dbReference type="ChEBI" id="CHEBI:15378"/>
        <dbReference type="ChEBI" id="CHEBI:57783"/>
        <dbReference type="ChEBI" id="CHEBI:58349"/>
        <dbReference type="ChEBI" id="CHEBI:78464"/>
        <dbReference type="ChEBI" id="CHEBI:78466"/>
    </reaction>
    <physiologicalReaction direction="left-to-right" evidence="37">
        <dbReference type="Rhea" id="RHEA:41857"/>
    </physiologicalReaction>
</comment>
<evidence type="ECO:0000256" key="15">
    <source>
        <dbReference type="ARBA" id="ARBA00022857"/>
    </source>
</evidence>
<dbReference type="PROSITE" id="PS52019">
    <property type="entry name" value="PKS_MFAS_DH"/>
    <property type="match status" value="1"/>
</dbReference>
<comment type="catalytic activity">
    <reaction evidence="38">
        <text>tetradecanoyl-[ACP] + malonyl-[ACP] + H(+) = 3-oxohexadecanoyl-[ACP] + holo-[ACP] + CO2</text>
        <dbReference type="Rhea" id="RHEA:41900"/>
        <dbReference type="Rhea" id="RHEA-COMP:9623"/>
        <dbReference type="Rhea" id="RHEA-COMP:9648"/>
        <dbReference type="Rhea" id="RHEA-COMP:9649"/>
        <dbReference type="Rhea" id="RHEA-COMP:9685"/>
        <dbReference type="ChEBI" id="CHEBI:15378"/>
        <dbReference type="ChEBI" id="CHEBI:16526"/>
        <dbReference type="ChEBI" id="CHEBI:64479"/>
        <dbReference type="ChEBI" id="CHEBI:78449"/>
        <dbReference type="ChEBI" id="CHEBI:78477"/>
        <dbReference type="ChEBI" id="CHEBI:78478"/>
    </reaction>
    <physiologicalReaction direction="left-to-right" evidence="38">
        <dbReference type="Rhea" id="RHEA:41901"/>
    </physiologicalReaction>
</comment>
<evidence type="ECO:0000259" key="67">
    <source>
        <dbReference type="PROSITE" id="PS52004"/>
    </source>
</evidence>
<comment type="catalytic activity">
    <reaction evidence="44">
        <text>acetyl-[ACP] + malonyl-[ACP] + H(+) = 3-oxobutanoyl-[ACP] + holo-[ACP] + CO2</text>
        <dbReference type="Rhea" id="RHEA:41800"/>
        <dbReference type="Rhea" id="RHEA-COMP:9621"/>
        <dbReference type="Rhea" id="RHEA-COMP:9623"/>
        <dbReference type="Rhea" id="RHEA-COMP:9625"/>
        <dbReference type="Rhea" id="RHEA-COMP:9685"/>
        <dbReference type="ChEBI" id="CHEBI:15378"/>
        <dbReference type="ChEBI" id="CHEBI:16526"/>
        <dbReference type="ChEBI" id="CHEBI:64479"/>
        <dbReference type="ChEBI" id="CHEBI:78446"/>
        <dbReference type="ChEBI" id="CHEBI:78449"/>
        <dbReference type="ChEBI" id="CHEBI:78450"/>
    </reaction>
    <physiologicalReaction direction="left-to-right" evidence="44">
        <dbReference type="Rhea" id="RHEA:41801"/>
    </physiologicalReaction>
</comment>
<comment type="catalytic activity">
    <reaction evidence="50">
        <text>3-oxohexanoyl-[ACP] + NADPH + H(+) = (3R)-hydroxyhexanoyl-[ACP] + NADP(+)</text>
        <dbReference type="Rhea" id="RHEA:41824"/>
        <dbReference type="Rhea" id="RHEA-COMP:9629"/>
        <dbReference type="Rhea" id="RHEA-COMP:9630"/>
        <dbReference type="ChEBI" id="CHEBI:15378"/>
        <dbReference type="ChEBI" id="CHEBI:57783"/>
        <dbReference type="ChEBI" id="CHEBI:58349"/>
        <dbReference type="ChEBI" id="CHEBI:78456"/>
        <dbReference type="ChEBI" id="CHEBI:78457"/>
    </reaction>
    <physiologicalReaction direction="left-to-right" evidence="50">
        <dbReference type="Rhea" id="RHEA:41825"/>
    </physiologicalReaction>
</comment>
<evidence type="ECO:0000256" key="63">
    <source>
        <dbReference type="ARBA" id="ARBA00049533"/>
    </source>
</evidence>
<evidence type="ECO:0000256" key="52">
    <source>
        <dbReference type="ARBA" id="ARBA00048691"/>
    </source>
</evidence>
<evidence type="ECO:0000256" key="62">
    <source>
        <dbReference type="ARBA" id="ARBA00049521"/>
    </source>
</evidence>
<comment type="catalytic activity">
    <reaction evidence="60">
        <text>3-oxooctanoyl-[ACP] + NADPH + H(+) = (3R)-hydroxyoctanoyl-[ACP] + NADP(+)</text>
        <dbReference type="Rhea" id="RHEA:41840"/>
        <dbReference type="Rhea" id="RHEA-COMP:9633"/>
        <dbReference type="Rhea" id="RHEA-COMP:9634"/>
        <dbReference type="ChEBI" id="CHEBI:15378"/>
        <dbReference type="ChEBI" id="CHEBI:57783"/>
        <dbReference type="ChEBI" id="CHEBI:58349"/>
        <dbReference type="ChEBI" id="CHEBI:78460"/>
        <dbReference type="ChEBI" id="CHEBI:78461"/>
    </reaction>
    <physiologicalReaction direction="left-to-right" evidence="60">
        <dbReference type="Rhea" id="RHEA:41841"/>
    </physiologicalReaction>
</comment>
<comment type="catalytic activity">
    <reaction evidence="47">
        <text>tetradecanoyl-[ACP] + H2O = tetradecanoate + holo-[ACP] + H(+)</text>
        <dbReference type="Rhea" id="RHEA:30123"/>
        <dbReference type="Rhea" id="RHEA-COMP:9648"/>
        <dbReference type="Rhea" id="RHEA-COMP:9685"/>
        <dbReference type="ChEBI" id="CHEBI:15377"/>
        <dbReference type="ChEBI" id="CHEBI:15378"/>
        <dbReference type="ChEBI" id="CHEBI:30807"/>
        <dbReference type="ChEBI" id="CHEBI:64479"/>
        <dbReference type="ChEBI" id="CHEBI:78477"/>
        <dbReference type="EC" id="3.1.2.14"/>
    </reaction>
    <physiologicalReaction direction="left-to-right" evidence="47">
        <dbReference type="Rhea" id="RHEA:30124"/>
    </physiologicalReaction>
</comment>
<dbReference type="InterPro" id="IPR014030">
    <property type="entry name" value="Ketoacyl_synth_N"/>
</dbReference>
<comment type="catalytic activity">
    <reaction evidence="40">
        <text>dodecanoyl-[ACP] + malonyl-[ACP] + H(+) = 3-oxotetradecanoyl-[ACP] + holo-[ACP] + CO2</text>
        <dbReference type="Rhea" id="RHEA:41884"/>
        <dbReference type="Rhea" id="RHEA-COMP:9623"/>
        <dbReference type="Rhea" id="RHEA-COMP:9644"/>
        <dbReference type="Rhea" id="RHEA-COMP:9645"/>
        <dbReference type="Rhea" id="RHEA-COMP:9685"/>
        <dbReference type="ChEBI" id="CHEBI:15378"/>
        <dbReference type="ChEBI" id="CHEBI:16526"/>
        <dbReference type="ChEBI" id="CHEBI:64479"/>
        <dbReference type="ChEBI" id="CHEBI:65264"/>
        <dbReference type="ChEBI" id="CHEBI:78449"/>
        <dbReference type="ChEBI" id="CHEBI:78473"/>
    </reaction>
    <physiologicalReaction direction="left-to-right" evidence="40">
        <dbReference type="Rhea" id="RHEA:41885"/>
    </physiologicalReaction>
</comment>
<name>A0ABD2XJS4_9HYME</name>
<dbReference type="InterPro" id="IPR016035">
    <property type="entry name" value="Acyl_Trfase/lysoPLipase"/>
</dbReference>
<comment type="catalytic activity">
    <reaction evidence="59">
        <text>3-oxohexadecanoyl-[ACP] + NADPH + H(+) = (3R)-hydroxyhexadecanoyl-[ACP] + NADP(+)</text>
        <dbReference type="Rhea" id="RHEA:41904"/>
        <dbReference type="Rhea" id="RHEA-COMP:9649"/>
        <dbReference type="Rhea" id="RHEA-COMP:9650"/>
        <dbReference type="ChEBI" id="CHEBI:15378"/>
        <dbReference type="ChEBI" id="CHEBI:57783"/>
        <dbReference type="ChEBI" id="CHEBI:58349"/>
        <dbReference type="ChEBI" id="CHEBI:78478"/>
        <dbReference type="ChEBI" id="CHEBI:78480"/>
    </reaction>
    <physiologicalReaction direction="left-to-right" evidence="59">
        <dbReference type="Rhea" id="RHEA:41905"/>
    </physiologicalReaction>
</comment>
<dbReference type="InterPro" id="IPR001227">
    <property type="entry name" value="Ac_transferase_dom_sf"/>
</dbReference>
<evidence type="ECO:0000256" key="58">
    <source>
        <dbReference type="ARBA" id="ARBA00049263"/>
    </source>
</evidence>
<evidence type="ECO:0000259" key="68">
    <source>
        <dbReference type="PROSITE" id="PS52019"/>
    </source>
</evidence>
<evidence type="ECO:0000256" key="60">
    <source>
        <dbReference type="ARBA" id="ARBA00049422"/>
    </source>
</evidence>
<evidence type="ECO:0000256" key="10">
    <source>
        <dbReference type="ARBA" id="ARBA00022553"/>
    </source>
</evidence>
<feature type="region of interest" description="C-terminal hotdog fold" evidence="64">
    <location>
        <begin position="1022"/>
        <end position="1149"/>
    </location>
</feature>
<evidence type="ECO:0000256" key="7">
    <source>
        <dbReference type="ARBA" id="ARBA00018769"/>
    </source>
</evidence>
<feature type="active site" description="Proton acceptor; for dehydratase activity" evidence="64">
    <location>
        <position position="918"/>
    </location>
</feature>
<comment type="catalytic activity">
    <reaction evidence="34">
        <text>3-oxooctadecanoyl-[ACP] + NADPH + H(+) = (3R)-hydroxyoctadecanoyl-[ACP] + NADP(+)</text>
        <dbReference type="Rhea" id="RHEA:41920"/>
        <dbReference type="Rhea" id="RHEA-COMP:9653"/>
        <dbReference type="Rhea" id="RHEA-COMP:9654"/>
        <dbReference type="ChEBI" id="CHEBI:15378"/>
        <dbReference type="ChEBI" id="CHEBI:57783"/>
        <dbReference type="ChEBI" id="CHEBI:58349"/>
        <dbReference type="ChEBI" id="CHEBI:78487"/>
        <dbReference type="ChEBI" id="CHEBI:78488"/>
    </reaction>
    <physiologicalReaction direction="left-to-right" evidence="34">
        <dbReference type="Rhea" id="RHEA:41921"/>
    </physiologicalReaction>
</comment>
<evidence type="ECO:0000256" key="47">
    <source>
        <dbReference type="ARBA" id="ARBA00048289"/>
    </source>
</evidence>
<comment type="catalytic activity">
    <reaction evidence="31">
        <text>(3R)-hydroxybutanoyl-[ACP] = (2E)-butenoyl-[ACP] + H2O</text>
        <dbReference type="Rhea" id="RHEA:41808"/>
        <dbReference type="Rhea" id="RHEA-COMP:9626"/>
        <dbReference type="Rhea" id="RHEA-COMP:9627"/>
        <dbReference type="ChEBI" id="CHEBI:15377"/>
        <dbReference type="ChEBI" id="CHEBI:78451"/>
        <dbReference type="ChEBI" id="CHEBI:78453"/>
    </reaction>
    <physiologicalReaction direction="left-to-right" evidence="31">
        <dbReference type="Rhea" id="RHEA:41809"/>
    </physiologicalReaction>
</comment>
<comment type="catalytic activity">
    <reaction evidence="25">
        <text>(3R)-hydroxyhexanoyl-[ACP] = (2E)-hexenoyl-[ACP] + H2O</text>
        <dbReference type="Rhea" id="RHEA:41828"/>
        <dbReference type="Rhea" id="RHEA-COMP:9630"/>
        <dbReference type="Rhea" id="RHEA-COMP:9631"/>
        <dbReference type="ChEBI" id="CHEBI:15377"/>
        <dbReference type="ChEBI" id="CHEBI:78457"/>
        <dbReference type="ChEBI" id="CHEBI:78458"/>
    </reaction>
    <physiologicalReaction direction="left-to-right" evidence="25">
        <dbReference type="Rhea" id="RHEA:41829"/>
    </physiologicalReaction>
</comment>
<dbReference type="InterPro" id="IPR001031">
    <property type="entry name" value="Thioesterase"/>
</dbReference>
<comment type="catalytic activity">
    <reaction evidence="26">
        <text>(3R)-hydroxydecanoyl-[ACP] = (2E)-decenoyl-[ACP] + H2O</text>
        <dbReference type="Rhea" id="RHEA:41860"/>
        <dbReference type="Rhea" id="RHEA-COMP:9638"/>
        <dbReference type="Rhea" id="RHEA-COMP:9639"/>
        <dbReference type="ChEBI" id="CHEBI:15377"/>
        <dbReference type="ChEBI" id="CHEBI:78466"/>
        <dbReference type="ChEBI" id="CHEBI:78467"/>
    </reaction>
    <physiologicalReaction direction="left-to-right" evidence="26">
        <dbReference type="Rhea" id="RHEA:41861"/>
    </physiologicalReaction>
</comment>
<dbReference type="SMART" id="SM00829">
    <property type="entry name" value="PKS_ER"/>
    <property type="match status" value="1"/>
</dbReference>
<dbReference type="Gene3D" id="3.10.129.110">
    <property type="entry name" value="Polyketide synthase dehydratase"/>
    <property type="match status" value="1"/>
</dbReference>
<evidence type="ECO:0000256" key="23">
    <source>
        <dbReference type="ARBA" id="ARBA00023332"/>
    </source>
</evidence>
<dbReference type="Pfam" id="PF00109">
    <property type="entry name" value="ketoacyl-synt"/>
    <property type="match status" value="1"/>
</dbReference>
<evidence type="ECO:0000256" key="16">
    <source>
        <dbReference type="ARBA" id="ARBA00022898"/>
    </source>
</evidence>
<dbReference type="FunFam" id="3.40.50.720:FF:000209">
    <property type="entry name" value="Polyketide synthase Pks12"/>
    <property type="match status" value="1"/>
</dbReference>
<dbReference type="SUPFAM" id="SSF55048">
    <property type="entry name" value="Probable ACP-binding domain of malonyl-CoA ACP transacylase"/>
    <property type="match status" value="1"/>
</dbReference>
<dbReference type="InterPro" id="IPR049391">
    <property type="entry name" value="FAS_pseudo-KR"/>
</dbReference>
<feature type="domain" description="PKS/mFAS DH" evidence="68">
    <location>
        <begin position="882"/>
        <end position="1149"/>
    </location>
</feature>
<dbReference type="EC" id="1.1.1.100" evidence="5"/>
<keyword evidence="11" id="KW-0808">Transferase</keyword>
<keyword evidence="22" id="KW-0511">Multifunctional enzyme</keyword>
<comment type="caution">
    <text evidence="69">The sequence shown here is derived from an EMBL/GenBank/DDBJ whole genome shotgun (WGS) entry which is preliminary data.</text>
</comment>
<evidence type="ECO:0000256" key="32">
    <source>
        <dbReference type="ARBA" id="ARBA00023442"/>
    </source>
</evidence>
<dbReference type="InterPro" id="IPR020841">
    <property type="entry name" value="PKS_Beta-ketoAc_synthase_dom"/>
</dbReference>
<evidence type="ECO:0000256" key="9">
    <source>
        <dbReference type="ARBA" id="ARBA00022516"/>
    </source>
</evidence>
<comment type="catalytic activity">
    <reaction evidence="30">
        <text>(3R)-hydroxyhexadecanoyl-[ACP] = (2E)-hexadecenoyl-[ACP] + H2O</text>
        <dbReference type="Rhea" id="RHEA:41908"/>
        <dbReference type="Rhea" id="RHEA-COMP:9650"/>
        <dbReference type="Rhea" id="RHEA-COMP:9651"/>
        <dbReference type="ChEBI" id="CHEBI:15377"/>
        <dbReference type="ChEBI" id="CHEBI:78480"/>
        <dbReference type="ChEBI" id="CHEBI:78481"/>
    </reaction>
    <physiologicalReaction direction="left-to-right" evidence="30">
        <dbReference type="Rhea" id="RHEA:41909"/>
    </physiologicalReaction>
</comment>
<evidence type="ECO:0000256" key="18">
    <source>
        <dbReference type="ARBA" id="ARBA00023002"/>
    </source>
</evidence>
<dbReference type="Gene3D" id="1.10.1200.10">
    <property type="entry name" value="ACP-like"/>
    <property type="match status" value="1"/>
</dbReference>
<keyword evidence="21" id="KW-0275">Fatty acid biosynthesis</keyword>
<comment type="catalytic activity">
    <reaction evidence="62">
        <text>(2E)-decenoyl-[ACP] + NADPH + H(+) = decanoyl-[ACP] + NADP(+)</text>
        <dbReference type="Rhea" id="RHEA:41864"/>
        <dbReference type="Rhea" id="RHEA-COMP:9639"/>
        <dbReference type="Rhea" id="RHEA-COMP:9640"/>
        <dbReference type="ChEBI" id="CHEBI:15378"/>
        <dbReference type="ChEBI" id="CHEBI:57783"/>
        <dbReference type="ChEBI" id="CHEBI:58349"/>
        <dbReference type="ChEBI" id="CHEBI:78467"/>
        <dbReference type="ChEBI" id="CHEBI:78468"/>
    </reaction>
    <physiologicalReaction direction="left-to-right" evidence="62">
        <dbReference type="Rhea" id="RHEA:41865"/>
    </physiologicalReaction>
</comment>
<evidence type="ECO:0000256" key="11">
    <source>
        <dbReference type="ARBA" id="ARBA00022679"/>
    </source>
</evidence>
<comment type="catalytic activity">
    <reaction evidence="63">
        <text>octanoyl-[ACP] + malonyl-[ACP] + H(+) = 3-oxodecanoyl-[ACP] + holo-[ACP] + CO2</text>
        <dbReference type="Rhea" id="RHEA:41852"/>
        <dbReference type="Rhea" id="RHEA-COMP:9623"/>
        <dbReference type="Rhea" id="RHEA-COMP:9636"/>
        <dbReference type="Rhea" id="RHEA-COMP:9637"/>
        <dbReference type="Rhea" id="RHEA-COMP:9685"/>
        <dbReference type="ChEBI" id="CHEBI:15378"/>
        <dbReference type="ChEBI" id="CHEBI:16526"/>
        <dbReference type="ChEBI" id="CHEBI:64479"/>
        <dbReference type="ChEBI" id="CHEBI:78449"/>
        <dbReference type="ChEBI" id="CHEBI:78463"/>
        <dbReference type="ChEBI" id="CHEBI:78464"/>
    </reaction>
    <physiologicalReaction direction="left-to-right" evidence="63">
        <dbReference type="Rhea" id="RHEA:41853"/>
    </physiologicalReaction>
</comment>
<dbReference type="EMBL" id="JBJJXI010000020">
    <property type="protein sequence ID" value="KAL3405555.1"/>
    <property type="molecule type" value="Genomic_DNA"/>
</dbReference>
<dbReference type="EC" id="2.3.1.41" evidence="6"/>
<dbReference type="FunFam" id="1.10.1200.10:FF:000013">
    <property type="entry name" value="Fatty acid synthase"/>
    <property type="match status" value="1"/>
</dbReference>
<dbReference type="Proteomes" id="UP001627154">
    <property type="component" value="Unassembled WGS sequence"/>
</dbReference>
<comment type="catalytic activity">
    <reaction evidence="35">
        <text>hexanoyl-[ACP] + malonyl-[ACP] + H(+) = 3-oxooctanoyl-[ACP] + holo-[ACP] + CO2</text>
        <dbReference type="Rhea" id="RHEA:41836"/>
        <dbReference type="Rhea" id="RHEA-COMP:9623"/>
        <dbReference type="Rhea" id="RHEA-COMP:9632"/>
        <dbReference type="Rhea" id="RHEA-COMP:9633"/>
        <dbReference type="Rhea" id="RHEA-COMP:9685"/>
        <dbReference type="ChEBI" id="CHEBI:15378"/>
        <dbReference type="ChEBI" id="CHEBI:16526"/>
        <dbReference type="ChEBI" id="CHEBI:64479"/>
        <dbReference type="ChEBI" id="CHEBI:78449"/>
        <dbReference type="ChEBI" id="CHEBI:78459"/>
        <dbReference type="ChEBI" id="CHEBI:78460"/>
    </reaction>
    <physiologicalReaction direction="left-to-right" evidence="35">
        <dbReference type="Rhea" id="RHEA:41837"/>
    </physiologicalReaction>
</comment>
<dbReference type="CDD" id="cd00833">
    <property type="entry name" value="PKS"/>
    <property type="match status" value="1"/>
</dbReference>
<evidence type="ECO:0000256" key="20">
    <source>
        <dbReference type="ARBA" id="ARBA00023098"/>
    </source>
</evidence>
<evidence type="ECO:0000256" key="8">
    <source>
        <dbReference type="ARBA" id="ARBA00022450"/>
    </source>
</evidence>
<evidence type="ECO:0000256" key="28">
    <source>
        <dbReference type="ARBA" id="ARBA00023398"/>
    </source>
</evidence>
<sequence>MPARSNTSGSMMPEPPRNGVAHQQQQRHGERMANRPAFQLDDEIVVSGFSGRLPESSSIEEFKDQLFAGVDLVTDDERRWPSGIHGLPARTGKLKDLASFDATFFGVHAKQANVMDPQLRMLLELTHEAIVDAGLNPSEVRGTKTGVFVGVSDSESDEYWTSDPDMVNGYGLTGCCRAMFPNRISYTFDFSGPSFALDTACSSSLYAMHHAVAAMRSGQCDSAIVAGVNLLLKPTSSLQFHRLSMLSPDGACKAFDASGNGYVRSEAAVVIFLQKSRCARRVYATVVNSKCNTDGHKDQGITFPNGNMQNRLMREVYAEAGIDPRDVAYVEAHGTGTKVGDPQEVNSIAELFCKDRQGPLLMGSVKSNMGHSEPASGLCSIAKVLVAMERGVIPQNLHFKSPNLDIPALSDGRIKVVSENTPWEGGLVGVNSFGFGGANAHVVLRSNPKSKKTPVIQTESSPVPRAIAVSGRTEEAVAALLDAAKQNEHDEEFLALLHSIHSKNIPGHSYRGYEILGSINEREISEYHSAEKRPIWYVFSGMGSQWAGMGKELLCIPTFKISMLRCAAALKTCGVDLMDLILNGTNETYEDVLNSFVTIAAIQVCLCDLLMLFGIAPDGIVGHSVGEVGCAYADGTFTAEQAVLAAYWRGHSLKVAGLEPNMGMAAVGLSWEEAKRRCPADVFPACHNSADSVSISGPLASIEKFVEELKAEEIFAKQVKSSGVAFHSKYIASAGPTLRKNLENIIPYPKKRTARWISSSIPEDKWGTPLAELSSPAYHVNNLLSPVLFQEALAHVPDNAIVIEIAPHCLLQAILRRSLPKTVTNVGLHKRDHTNNMAFLLGNIGKVYNAGAQPQFQNLYPLVSFPVSCGTPMLNSLVKWDHSIQWDVADFSGKNSRSGESVIEIDLSKDTDAALAGHAIDGRVLFPATGYLTIVWRTFAKLRGVEYEKLPVVLEDVQFQRATIMPKEGSVKFLINIFDGTGDFEICEGGSVAVIGKIRVPEDVEKEQLALEPPTVAQDPSLLELTTEDAYKELRLRGYDYTGIFRGIKSADSHAAAGKLAWSEDWISFIDTMLQFSILAKDTRDLYLPTRLQQAIINPAKHRELVESLGEGEGVPCYNYPEIGVIKSGGIELRGMKASLAPRRQQTQAPPKHERYLFVPYDNATPLVEDPTRARLHALTVLLQVVRENLGGLKLKVAEIAGERASEALMAPTVLDVLLSEPQLSVDLQLVTVAPDSHAHLLEQSGIKAIVKDAQAGPVAQDLHLILAADLLTNNQLAVLKNVSASIKSGGYALLEETGKTLASIARKGGLEIVAQQAIFGKNYVLLKKVEEASEPIVIQITEKNFMWVEGLKNALKKAETENHKVLLVCQGEELLGLVGLMTCVRQEAGGHNVSYVFIQDKNAQKFSAQDPFYQEQLSKQLMSNVLKGQQWGSYRHLRLDQQTDVSSLHVEHAYINALVRGDLSSLRWIEGPLSYYRPEEHPNKEFCSVYYAPLNFRDIMLATGKLNADALPGDLAGQDCILGLEFSGRDSKGKRVMGMIAARGLATTLLADPGFTWPVPDKWSLEQAATIPVVYATSYYALCVRGRMRPGESVLIHAGSGGVGQASIAIALHMGCTVFTTVSSKEKRDFLKANFPQLKDSNIGNSRDTSFEQLVLTQTKGRGVDLVLNSLAGDKLQASVRCLANGGRFCEIGKFDLSNNTALGMSLFLKNTSFHGILLDALFDSDGPEKREVVRLVNEGIENGAVRPLPSTVFSEQQIEQGFRFMATGKHIGKVLLKIRDEEPAKVTQPTPKTIASIPRTYMNPNKSYVLVGGLGGFGLELANWMITRGARHIVLTSRSGVRTGYQALCIRRWRALGIRIDVSTKDVTTLEGAEQLLAAAKPVGGIFNLAAVLRDALLENLDEKQFKTVALPKIDGTKNLDLASRKHCPDLDYFVCFSSVSCGRGNAGQTNYGLANSAMERICEQRQALGLPGLSIQWGAIGDVGLILETMGNNETEVGGTLPQRMSSCLATMDVFLQQPHPVLASMVLADKNKSADAGSQVGLLEAVGNILGIKDVKAVNPNNSLADLGMDSLMGTEIKQTLERNYDIVLSPQEIRGLTFAKLKEFASSSGETSDTPATSPTHSATAENSPDSLLFQCSGAEIIPRTSLIKLETRGAEGTPVFVVSAIEGVIASLKSLASEITRPVWGLQCTKDTPLDSISDFATHSIKQIRDVQAKGPYTLVGYSFGALVAFEIALQLETAGEQVVLTLLDGSPEFITQHCRTIGKQTGSDAENFEVDGVRKALAYFVRQMNPNIGFLKAYNMLRETTNDDDMYKKMLELIGQTPFNKDDVKEASLLFYKKLRAANSYKPVGKYQGQVTLCKAKDNFVTLNLDYGLSQICNQTVKIEEISGNHRTILSGEGVKQIAEII</sequence>
<dbReference type="Gene3D" id="3.40.366.10">
    <property type="entry name" value="Malonyl-Coenzyme A Acyl Carrier Protein, domain 2"/>
    <property type="match status" value="1"/>
</dbReference>
<dbReference type="SUPFAM" id="SSF52151">
    <property type="entry name" value="FabD/lysophospholipase-like"/>
    <property type="match status" value="1"/>
</dbReference>
<evidence type="ECO:0000256" key="19">
    <source>
        <dbReference type="ARBA" id="ARBA00023027"/>
    </source>
</evidence>
<comment type="catalytic activity">
    <reaction evidence="36">
        <text>a (3R)-hydroxyacyl-[ACP] + NADP(+) = a 3-oxoacyl-[ACP] + NADPH + H(+)</text>
        <dbReference type="Rhea" id="RHEA:17397"/>
        <dbReference type="Rhea" id="RHEA-COMP:9916"/>
        <dbReference type="Rhea" id="RHEA-COMP:9945"/>
        <dbReference type="ChEBI" id="CHEBI:15378"/>
        <dbReference type="ChEBI" id="CHEBI:57783"/>
        <dbReference type="ChEBI" id="CHEBI:58349"/>
        <dbReference type="ChEBI" id="CHEBI:78776"/>
        <dbReference type="ChEBI" id="CHEBI:78827"/>
        <dbReference type="EC" id="1.1.1.100"/>
    </reaction>
    <physiologicalReaction direction="right-to-left" evidence="36">
        <dbReference type="Rhea" id="RHEA:17399"/>
    </physiologicalReaction>
</comment>
<dbReference type="InterPro" id="IPR036291">
    <property type="entry name" value="NAD(P)-bd_dom_sf"/>
</dbReference>
<comment type="catalytic activity">
    <reaction evidence="61">
        <text>butanoyl-[ACP] + malonyl-[ACP] + H(+) = 3-oxohexanoyl-[ACP] + holo-[ACP] + CO2</text>
        <dbReference type="Rhea" id="RHEA:41820"/>
        <dbReference type="Rhea" id="RHEA-COMP:9623"/>
        <dbReference type="Rhea" id="RHEA-COMP:9628"/>
        <dbReference type="Rhea" id="RHEA-COMP:9629"/>
        <dbReference type="Rhea" id="RHEA-COMP:9685"/>
        <dbReference type="ChEBI" id="CHEBI:15378"/>
        <dbReference type="ChEBI" id="CHEBI:16526"/>
        <dbReference type="ChEBI" id="CHEBI:64479"/>
        <dbReference type="ChEBI" id="CHEBI:78449"/>
        <dbReference type="ChEBI" id="CHEBI:78454"/>
        <dbReference type="ChEBI" id="CHEBI:78456"/>
    </reaction>
    <physiologicalReaction direction="left-to-right" evidence="61">
        <dbReference type="Rhea" id="RHEA:41821"/>
    </physiologicalReaction>
</comment>
<evidence type="ECO:0000256" key="2">
    <source>
        <dbReference type="ARBA" id="ARBA00012004"/>
    </source>
</evidence>
<evidence type="ECO:0000256" key="24">
    <source>
        <dbReference type="ARBA" id="ARBA00023351"/>
    </source>
</evidence>
<keyword evidence="12" id="KW-0702">S-nitrosylation</keyword>
<reference evidence="69 70" key="1">
    <citation type="journal article" date="2024" name="bioRxiv">
        <title>A reference genome for Trichogramma kaykai: A tiny desert-dwelling parasitoid wasp with competing sex-ratio distorters.</title>
        <authorList>
            <person name="Culotta J."/>
            <person name="Lindsey A.R."/>
        </authorList>
    </citation>
    <scope>NUCLEOTIDE SEQUENCE [LARGE SCALE GENOMIC DNA]</scope>
    <source>
        <strain evidence="69 70">KSX58</strain>
    </source>
</reference>
<dbReference type="Pfam" id="PF08659">
    <property type="entry name" value="KR"/>
    <property type="match status" value="1"/>
</dbReference>
<dbReference type="InterPro" id="IPR036736">
    <property type="entry name" value="ACP-like_sf"/>
</dbReference>
<dbReference type="Pfam" id="PF21089">
    <property type="entry name" value="PKS_DH_N"/>
    <property type="match status" value="1"/>
</dbReference>
<keyword evidence="18" id="KW-0560">Oxidoreductase</keyword>
<dbReference type="Pfam" id="PF13602">
    <property type="entry name" value="ADH_zinc_N_2"/>
    <property type="match status" value="1"/>
</dbReference>
<dbReference type="EC" id="3.1.2.14" evidence="3"/>
<dbReference type="SMART" id="SM00825">
    <property type="entry name" value="PKS_KS"/>
    <property type="match status" value="1"/>
</dbReference>
<comment type="catalytic activity">
    <reaction evidence="53">
        <text>hexadecanoyl-[ACP] + H2O = hexadecanoate + holo-[ACP] + H(+)</text>
        <dbReference type="Rhea" id="RHEA:41932"/>
        <dbReference type="Rhea" id="RHEA-COMP:9652"/>
        <dbReference type="Rhea" id="RHEA-COMP:9685"/>
        <dbReference type="ChEBI" id="CHEBI:7896"/>
        <dbReference type="ChEBI" id="CHEBI:15377"/>
        <dbReference type="ChEBI" id="CHEBI:15378"/>
        <dbReference type="ChEBI" id="CHEBI:64479"/>
        <dbReference type="ChEBI" id="CHEBI:78483"/>
        <dbReference type="EC" id="3.1.2.14"/>
    </reaction>
    <physiologicalReaction direction="left-to-right" evidence="53">
        <dbReference type="Rhea" id="RHEA:41933"/>
    </physiologicalReaction>
</comment>
<keyword evidence="8" id="KW-0596">Phosphopantetheine</keyword>
<dbReference type="InterPro" id="IPR009081">
    <property type="entry name" value="PP-bd_ACP"/>
</dbReference>
<comment type="catalytic activity">
    <reaction evidence="28">
        <text>(3R)-hydroxytetradecanoyl-[ACP] = (2E)-tetradecenoyl-[ACP] + H2O</text>
        <dbReference type="Rhea" id="RHEA:41892"/>
        <dbReference type="Rhea" id="RHEA-COMP:9646"/>
        <dbReference type="Rhea" id="RHEA-COMP:9647"/>
        <dbReference type="ChEBI" id="CHEBI:15377"/>
        <dbReference type="ChEBI" id="CHEBI:78474"/>
        <dbReference type="ChEBI" id="CHEBI:78475"/>
    </reaction>
    <physiologicalReaction direction="left-to-right" evidence="28">
        <dbReference type="Rhea" id="RHEA:41893"/>
    </physiologicalReaction>
</comment>
<evidence type="ECO:0000256" key="31">
    <source>
        <dbReference type="ARBA" id="ARBA00023402"/>
    </source>
</evidence>
<feature type="region of interest" description="Disordered" evidence="65">
    <location>
        <begin position="1"/>
        <end position="36"/>
    </location>
</feature>
<comment type="catalytic activity">
    <reaction evidence="43">
        <text>3-oxobutanoyl-[ACP] + NADPH + H(+) = (3R)-hydroxybutanoyl-[ACP] + NADP(+)</text>
        <dbReference type="Rhea" id="RHEA:41804"/>
        <dbReference type="Rhea" id="RHEA-COMP:9625"/>
        <dbReference type="Rhea" id="RHEA-COMP:9626"/>
        <dbReference type="ChEBI" id="CHEBI:15378"/>
        <dbReference type="ChEBI" id="CHEBI:57783"/>
        <dbReference type="ChEBI" id="CHEBI:58349"/>
        <dbReference type="ChEBI" id="CHEBI:78450"/>
        <dbReference type="ChEBI" id="CHEBI:78451"/>
    </reaction>
    <physiologicalReaction direction="left-to-right" evidence="43">
        <dbReference type="Rhea" id="RHEA:41805"/>
    </physiologicalReaction>
</comment>
<evidence type="ECO:0000256" key="65">
    <source>
        <dbReference type="SAM" id="MobiDB-lite"/>
    </source>
</evidence>
<evidence type="ECO:0000256" key="33">
    <source>
        <dbReference type="ARBA" id="ARBA00044883"/>
    </source>
</evidence>
<dbReference type="SMART" id="SM00822">
    <property type="entry name" value="PKS_KR"/>
    <property type="match status" value="1"/>
</dbReference>
<evidence type="ECO:0000256" key="14">
    <source>
        <dbReference type="ARBA" id="ARBA00022832"/>
    </source>
</evidence>
<dbReference type="PANTHER" id="PTHR43775:SF7">
    <property type="entry name" value="FATTY ACID SYNTHASE"/>
    <property type="match status" value="1"/>
</dbReference>
<comment type="catalytic activity">
    <reaction evidence="51">
        <text>a 2,3-saturated acyl-[ACP] + NADP(+) = a (2E)-enoyl-[ACP] + NADPH + H(+)</text>
        <dbReference type="Rhea" id="RHEA:22564"/>
        <dbReference type="Rhea" id="RHEA-COMP:9925"/>
        <dbReference type="Rhea" id="RHEA-COMP:9926"/>
        <dbReference type="ChEBI" id="CHEBI:15378"/>
        <dbReference type="ChEBI" id="CHEBI:57783"/>
        <dbReference type="ChEBI" id="CHEBI:58349"/>
        <dbReference type="ChEBI" id="CHEBI:78784"/>
        <dbReference type="ChEBI" id="CHEBI:78785"/>
        <dbReference type="EC" id="1.3.1.39"/>
    </reaction>
    <physiologicalReaction direction="right-to-left" evidence="51">
        <dbReference type="Rhea" id="RHEA:22566"/>
    </physiologicalReaction>
</comment>
<evidence type="ECO:0000256" key="6">
    <source>
        <dbReference type="ARBA" id="ARBA00013191"/>
    </source>
</evidence>
<evidence type="ECO:0000256" key="30">
    <source>
        <dbReference type="ARBA" id="ARBA00023401"/>
    </source>
</evidence>
<keyword evidence="16" id="KW-0663">Pyridoxal phosphate</keyword>
<comment type="catalytic activity">
    <reaction evidence="52">
        <text>holo-[ACP] + acetyl-CoA = acetyl-[ACP] + CoA</text>
        <dbReference type="Rhea" id="RHEA:41788"/>
        <dbReference type="Rhea" id="RHEA-COMP:9621"/>
        <dbReference type="Rhea" id="RHEA-COMP:9685"/>
        <dbReference type="ChEBI" id="CHEBI:57287"/>
        <dbReference type="ChEBI" id="CHEBI:57288"/>
        <dbReference type="ChEBI" id="CHEBI:64479"/>
        <dbReference type="ChEBI" id="CHEBI:78446"/>
        <dbReference type="EC" id="2.3.1.38"/>
    </reaction>
    <physiologicalReaction direction="left-to-right" evidence="52">
        <dbReference type="Rhea" id="RHEA:41789"/>
    </physiologicalReaction>
</comment>
<comment type="catalytic activity">
    <reaction evidence="41">
        <text>(2E)-hexadecenoyl-[ACP] + NADPH + H(+) = hexadecanoyl-[ACP] + NADP(+)</text>
        <dbReference type="Rhea" id="RHEA:41912"/>
        <dbReference type="Rhea" id="RHEA-COMP:9651"/>
        <dbReference type="Rhea" id="RHEA-COMP:9652"/>
        <dbReference type="ChEBI" id="CHEBI:15378"/>
        <dbReference type="ChEBI" id="CHEBI:57783"/>
        <dbReference type="ChEBI" id="CHEBI:58349"/>
        <dbReference type="ChEBI" id="CHEBI:78481"/>
        <dbReference type="ChEBI" id="CHEBI:78483"/>
    </reaction>
    <physiologicalReaction direction="left-to-right" evidence="41">
        <dbReference type="Rhea" id="RHEA:41913"/>
    </physiologicalReaction>
</comment>
<keyword evidence="70" id="KW-1185">Reference proteome</keyword>
<dbReference type="InterPro" id="IPR016039">
    <property type="entry name" value="Thiolase-like"/>
</dbReference>
<dbReference type="GO" id="GO:0019171">
    <property type="term" value="F:(3R)-hydroxyacyl-[acyl-carrier-protein] dehydratase activity"/>
    <property type="evidence" value="ECO:0007669"/>
    <property type="project" value="UniProtKB-EC"/>
</dbReference>
<dbReference type="SUPFAM" id="SSF53474">
    <property type="entry name" value="alpha/beta-Hydrolases"/>
    <property type="match status" value="1"/>
</dbReference>
<evidence type="ECO:0000256" key="17">
    <source>
        <dbReference type="ARBA" id="ARBA00022990"/>
    </source>
</evidence>
<dbReference type="Gene3D" id="3.40.50.1820">
    <property type="entry name" value="alpha/beta hydrolase"/>
    <property type="match status" value="2"/>
</dbReference>
<evidence type="ECO:0000256" key="39">
    <source>
        <dbReference type="ARBA" id="ARBA00047500"/>
    </source>
</evidence>
<comment type="catalytic activity">
    <reaction evidence="45">
        <text>hexadecanoyl-[ACP] + malonyl-[ACP] + H(+) = 3-oxooctadecanoyl-[ACP] + holo-[ACP] + CO2</text>
        <dbReference type="Rhea" id="RHEA:41916"/>
        <dbReference type="Rhea" id="RHEA-COMP:9623"/>
        <dbReference type="Rhea" id="RHEA-COMP:9652"/>
        <dbReference type="Rhea" id="RHEA-COMP:9653"/>
        <dbReference type="Rhea" id="RHEA-COMP:9685"/>
        <dbReference type="ChEBI" id="CHEBI:15378"/>
        <dbReference type="ChEBI" id="CHEBI:16526"/>
        <dbReference type="ChEBI" id="CHEBI:64479"/>
        <dbReference type="ChEBI" id="CHEBI:78449"/>
        <dbReference type="ChEBI" id="CHEBI:78483"/>
        <dbReference type="ChEBI" id="CHEBI:78487"/>
    </reaction>
    <physiologicalReaction direction="left-to-right" evidence="45">
        <dbReference type="Rhea" id="RHEA:41917"/>
    </physiologicalReaction>
</comment>
<evidence type="ECO:0000256" key="21">
    <source>
        <dbReference type="ARBA" id="ARBA00023160"/>
    </source>
</evidence>
<feature type="domain" description="Ketosynthase family 3 (KS3)" evidence="67">
    <location>
        <begin position="41"/>
        <end position="446"/>
    </location>
</feature>
<dbReference type="Pfam" id="PF16197">
    <property type="entry name" value="KAsynt_C_assoc"/>
    <property type="match status" value="1"/>
</dbReference>
<dbReference type="PANTHER" id="PTHR43775">
    <property type="entry name" value="FATTY ACID SYNTHASE"/>
    <property type="match status" value="1"/>
</dbReference>
<dbReference type="InterPro" id="IPR057326">
    <property type="entry name" value="KR_dom"/>
</dbReference>
<keyword evidence="19" id="KW-0520">NAD</keyword>
<comment type="catalytic activity">
    <reaction evidence="39">
        <text>(2E)-butenoyl-[ACP] + NADPH + H(+) = butanoyl-[ACP] + NADP(+)</text>
        <dbReference type="Rhea" id="RHEA:41812"/>
        <dbReference type="Rhea" id="RHEA-COMP:9627"/>
        <dbReference type="Rhea" id="RHEA-COMP:9628"/>
        <dbReference type="ChEBI" id="CHEBI:15378"/>
        <dbReference type="ChEBI" id="CHEBI:57783"/>
        <dbReference type="ChEBI" id="CHEBI:58349"/>
        <dbReference type="ChEBI" id="CHEBI:78453"/>
        <dbReference type="ChEBI" id="CHEBI:78454"/>
    </reaction>
    <physiologicalReaction direction="left-to-right" evidence="39">
        <dbReference type="Rhea" id="RHEA:41813"/>
    </physiologicalReaction>
</comment>
<dbReference type="GO" id="GO:0004315">
    <property type="term" value="F:3-oxoacyl-[acyl-carrier-protein] synthase activity"/>
    <property type="evidence" value="ECO:0007669"/>
    <property type="project" value="UniProtKB-EC"/>
</dbReference>
<dbReference type="InterPro" id="IPR050091">
    <property type="entry name" value="PKS_NRPS_Biosynth_Enz"/>
</dbReference>
<evidence type="ECO:0000256" key="55">
    <source>
        <dbReference type="ARBA" id="ARBA00049019"/>
    </source>
</evidence>
<dbReference type="InterPro" id="IPR011032">
    <property type="entry name" value="GroES-like_sf"/>
</dbReference>
<keyword evidence="9" id="KW-0444">Lipid biosynthesis</keyword>
<dbReference type="InterPro" id="IPR032821">
    <property type="entry name" value="PKS_assoc"/>
</dbReference>
<comment type="catalytic activity">
    <reaction evidence="48">
        <text>(2E)-octenoyl-[ACP] + NADPH + H(+) = octanoyl-[ACP] + NADP(+)</text>
        <dbReference type="Rhea" id="RHEA:41848"/>
        <dbReference type="Rhea" id="RHEA-COMP:9635"/>
        <dbReference type="Rhea" id="RHEA-COMP:9636"/>
        <dbReference type="ChEBI" id="CHEBI:15378"/>
        <dbReference type="ChEBI" id="CHEBI:57783"/>
        <dbReference type="ChEBI" id="CHEBI:58349"/>
        <dbReference type="ChEBI" id="CHEBI:78462"/>
        <dbReference type="ChEBI" id="CHEBI:78463"/>
    </reaction>
    <physiologicalReaction direction="left-to-right" evidence="48">
        <dbReference type="Rhea" id="RHEA:41849"/>
    </physiologicalReaction>
</comment>
<dbReference type="Pfam" id="PF02801">
    <property type="entry name" value="Ketoacyl-synt_C"/>
    <property type="match status" value="1"/>
</dbReference>
<dbReference type="PROSITE" id="PS00606">
    <property type="entry name" value="KS3_1"/>
    <property type="match status" value="1"/>
</dbReference>
<dbReference type="SMART" id="SM00823">
    <property type="entry name" value="PKS_PP"/>
    <property type="match status" value="1"/>
</dbReference>
<evidence type="ECO:0000256" key="35">
    <source>
        <dbReference type="ARBA" id="ARBA00047394"/>
    </source>
</evidence>
<evidence type="ECO:0000256" key="1">
    <source>
        <dbReference type="ARBA" id="ARBA00005189"/>
    </source>
</evidence>
<dbReference type="InterPro" id="IPR013968">
    <property type="entry name" value="PKS_KR"/>
</dbReference>
<dbReference type="SUPFAM" id="SSF47336">
    <property type="entry name" value="ACP-like"/>
    <property type="match status" value="1"/>
</dbReference>
<dbReference type="SUPFAM" id="SSF53901">
    <property type="entry name" value="Thiolase-like"/>
    <property type="match status" value="1"/>
</dbReference>
<keyword evidence="17" id="KW-0007">Acetylation</keyword>
<dbReference type="InterPro" id="IPR049552">
    <property type="entry name" value="PKS_DH_N"/>
</dbReference>
<evidence type="ECO:0000256" key="34">
    <source>
        <dbReference type="ARBA" id="ARBA00047300"/>
    </source>
</evidence>
<dbReference type="Pfam" id="PF21149">
    <property type="entry name" value="FAS_pseudo-KR"/>
    <property type="match status" value="1"/>
</dbReference>
<comment type="catalytic activity">
    <reaction evidence="24">
        <text>(3R)-hydroxydodecanoyl-[ACP] = (2E)-dodecenoyl-[ACP] + H2O</text>
        <dbReference type="Rhea" id="RHEA:41876"/>
        <dbReference type="Rhea" id="RHEA-COMP:9642"/>
        <dbReference type="Rhea" id="RHEA-COMP:9643"/>
        <dbReference type="ChEBI" id="CHEBI:15377"/>
        <dbReference type="ChEBI" id="CHEBI:78470"/>
        <dbReference type="ChEBI" id="CHEBI:78472"/>
    </reaction>
    <physiologicalReaction direction="left-to-right" evidence="24">
        <dbReference type="Rhea" id="RHEA:41877"/>
    </physiologicalReaction>
</comment>
<dbReference type="GO" id="GO:0004313">
    <property type="term" value="F:[acyl-carrier-protein] S-acetyltransferase activity"/>
    <property type="evidence" value="ECO:0007669"/>
    <property type="project" value="UniProtKB-EC"/>
</dbReference>
<evidence type="ECO:0000256" key="48">
    <source>
        <dbReference type="ARBA" id="ARBA00048420"/>
    </source>
</evidence>
<feature type="domain" description="Carrier" evidence="66">
    <location>
        <begin position="2040"/>
        <end position="2117"/>
    </location>
</feature>
<comment type="catalytic activity">
    <reaction evidence="29">
        <text>(3R)-hydroxyoctadecanoyl-[ACP] = (2E)-octadecenoyl-[ACP] + H2O</text>
        <dbReference type="Rhea" id="RHEA:41924"/>
        <dbReference type="Rhea" id="RHEA-COMP:9654"/>
        <dbReference type="Rhea" id="RHEA-COMP:9655"/>
        <dbReference type="ChEBI" id="CHEBI:15377"/>
        <dbReference type="ChEBI" id="CHEBI:78488"/>
        <dbReference type="ChEBI" id="CHEBI:78489"/>
    </reaction>
    <physiologicalReaction direction="left-to-right" evidence="29">
        <dbReference type="Rhea" id="RHEA:41925"/>
    </physiologicalReaction>
</comment>
<evidence type="ECO:0000256" key="26">
    <source>
        <dbReference type="ARBA" id="ARBA00023388"/>
    </source>
</evidence>
<dbReference type="InterPro" id="IPR029058">
    <property type="entry name" value="AB_hydrolase_fold"/>
</dbReference>
<dbReference type="InterPro" id="IPR016036">
    <property type="entry name" value="Malonyl_transacylase_ACP-bd"/>
</dbReference>
<evidence type="ECO:0000256" key="56">
    <source>
        <dbReference type="ARBA" id="ARBA00049109"/>
    </source>
</evidence>
<evidence type="ECO:0000256" key="13">
    <source>
        <dbReference type="ARBA" id="ARBA00022801"/>
    </source>
</evidence>
<evidence type="ECO:0000256" key="53">
    <source>
        <dbReference type="ARBA" id="ARBA00048704"/>
    </source>
</evidence>
<evidence type="ECO:0000256" key="59">
    <source>
        <dbReference type="ARBA" id="ARBA00049414"/>
    </source>
</evidence>
<gene>
    <name evidence="69" type="ORF">TKK_001939</name>
</gene>
<feature type="active site" description="Proton donor; for dehydratase activity" evidence="64">
    <location>
        <position position="1071"/>
    </location>
</feature>
<dbReference type="FunFam" id="3.90.180.10:FF:000015">
    <property type="entry name" value="Fatty acid synthase"/>
    <property type="match status" value="1"/>
</dbReference>